<keyword evidence="4 8" id="KW-0762">Sugar transport</keyword>
<dbReference type="InterPro" id="IPR003352">
    <property type="entry name" value="PTS_EIIC"/>
</dbReference>
<evidence type="ECO:0000256" key="8">
    <source>
        <dbReference type="PIRNR" id="PIRNR006351"/>
    </source>
</evidence>
<sequence length="423" mass="45194">MNKDELMVKVLGFAGKVQGNKYLTAISQGLMQTLPILMIGSIALLLAVLPIDAWQGLITDLGIKAKLLAGSTLTTSLIALYSCFCIGYQLAIQYKQDGIAAGLISVFSFLVLTPLNEGALDTSWLSAQGLFAAMIASLVCTRIYVLCIEKNLTIKMPEGVPGFVQRSFQTLFPAIISGAVAMVASFLFGLTSYGSFAQMIYSVVAIPLQGLSGNVWSLVFIVFIQMILWFFGIHGSLVVGSFITALYLPMDTANMDALAAGLSNSELPHILGKTFYGLYAGIGGAGGTLSLLIVILIFAKAKKNKTLGKLAIVPGCFTINEPVVFGYPLILNPIMAIPFIITPLVQILVAYAAIAVGLVPRLTGIQVPFGMPILLNGFMAGGWQHAILQIICIAIGVAIWFPFFKLSDKKDYELELSGEVTGE</sequence>
<dbReference type="InterPro" id="IPR051088">
    <property type="entry name" value="PTS_Sugar-EIIC/EIIB"/>
</dbReference>
<dbReference type="GO" id="GO:0005886">
    <property type="term" value="C:plasma membrane"/>
    <property type="evidence" value="ECO:0007669"/>
    <property type="project" value="UniProtKB-SubCell"/>
</dbReference>
<dbReference type="InterPro" id="IPR004796">
    <property type="entry name" value="PTS_IIC_cello"/>
</dbReference>
<dbReference type="GO" id="GO:0008982">
    <property type="term" value="F:protein-N(PI)-phosphohistidine-sugar phosphotransferase activity"/>
    <property type="evidence" value="ECO:0007669"/>
    <property type="project" value="UniProtKB-UniRule"/>
</dbReference>
<dbReference type="Proteomes" id="UP000003157">
    <property type="component" value="Unassembled WGS sequence"/>
</dbReference>
<evidence type="ECO:0000256" key="9">
    <source>
        <dbReference type="SAM" id="Phobius"/>
    </source>
</evidence>
<dbReference type="OrthoDB" id="1550290at2"/>
<keyword evidence="12" id="KW-1185">Reference proteome</keyword>
<dbReference type="RefSeq" id="WP_008790673.1">
    <property type="nucleotide sequence ID" value="NZ_AKCB01000001.1"/>
</dbReference>
<dbReference type="STRING" id="100884.GCA_000269565_01794"/>
<feature type="transmembrane region" description="Helical" evidence="9">
    <location>
        <begin position="228"/>
        <end position="248"/>
    </location>
</feature>
<keyword evidence="3 8" id="KW-1003">Cell membrane</keyword>
<feature type="transmembrane region" description="Helical" evidence="9">
    <location>
        <begin position="98"/>
        <end position="115"/>
    </location>
</feature>
<feature type="transmembrane region" description="Helical" evidence="9">
    <location>
        <begin position="380"/>
        <end position="403"/>
    </location>
</feature>
<dbReference type="GeneID" id="78229658"/>
<feature type="transmembrane region" description="Helical" evidence="9">
    <location>
        <begin position="168"/>
        <end position="193"/>
    </location>
</feature>
<dbReference type="PROSITE" id="PS51105">
    <property type="entry name" value="PTS_EIIC_TYPE_3"/>
    <property type="match status" value="1"/>
</dbReference>
<comment type="subcellular location">
    <subcellularLocation>
        <location evidence="1">Cell membrane</location>
        <topology evidence="1">Multi-pass membrane protein</topology>
    </subcellularLocation>
</comment>
<evidence type="ECO:0000256" key="2">
    <source>
        <dbReference type="ARBA" id="ARBA00022448"/>
    </source>
</evidence>
<evidence type="ECO:0000313" key="11">
    <source>
        <dbReference type="EMBL" id="EFW03112.1"/>
    </source>
</evidence>
<dbReference type="InterPro" id="IPR004501">
    <property type="entry name" value="PTS_EIIC_3"/>
</dbReference>
<dbReference type="HOGENOM" id="CLU_029688_1_2_9"/>
<protein>
    <recommendedName>
        <fullName evidence="8">Permease IIC component</fullName>
    </recommendedName>
</protein>
<dbReference type="EMBL" id="ADKX01000051">
    <property type="protein sequence ID" value="EFW03112.1"/>
    <property type="molecule type" value="Genomic_DNA"/>
</dbReference>
<keyword evidence="5 9" id="KW-0812">Transmembrane</keyword>
<evidence type="ECO:0000259" key="10">
    <source>
        <dbReference type="PROSITE" id="PS51105"/>
    </source>
</evidence>
<reference evidence="11 12" key="1">
    <citation type="submission" date="2010-12" db="EMBL/GenBank/DDBJ databases">
        <title>The Genome Sequence of Coprobacillus sp. strain 29_1.</title>
        <authorList>
            <consortium name="The Broad Institute Genome Sequencing Platform"/>
            <person name="Earl A."/>
            <person name="Ward D."/>
            <person name="Feldgarden M."/>
            <person name="Gevers D."/>
            <person name="Daigneault M."/>
            <person name="Sibley C.D."/>
            <person name="White A."/>
            <person name="Strauss J."/>
            <person name="Allen-Vercoe E."/>
            <person name="Young S.K."/>
            <person name="Zeng Q."/>
            <person name="Gargeya S."/>
            <person name="Fitzgerald M."/>
            <person name="Haas B."/>
            <person name="Abouelleil A."/>
            <person name="Alvarado L."/>
            <person name="Arachchi H.M."/>
            <person name="Berlin A."/>
            <person name="Brown A."/>
            <person name="Chapman S.B."/>
            <person name="Chen Z."/>
            <person name="Dunbar C."/>
            <person name="Freedman E."/>
            <person name="Gearin G."/>
            <person name="Gellesch M."/>
            <person name="Goldberg J."/>
            <person name="Griggs A."/>
            <person name="Gujja S."/>
            <person name="Heilman E."/>
            <person name="Heiman D."/>
            <person name="Howarth C."/>
            <person name="Larson L."/>
            <person name="Lui A."/>
            <person name="MacDonald P.J.P."/>
            <person name="Mehta T."/>
            <person name="Montmayeur A."/>
            <person name="Murphy C."/>
            <person name="Neiman D."/>
            <person name="Pearson M."/>
            <person name="Priest M."/>
            <person name="Roberts A."/>
            <person name="Saif S."/>
            <person name="Shea T."/>
            <person name="Shenoy N."/>
            <person name="Sisk P."/>
            <person name="Stolte C."/>
            <person name="Sykes S."/>
            <person name="White J."/>
            <person name="Yandava C."/>
            <person name="Nusbaum C."/>
            <person name="Birren B."/>
        </authorList>
    </citation>
    <scope>NUCLEOTIDE SEQUENCE [LARGE SCALE GENOMIC DNA]</scope>
    <source>
        <strain evidence="11 12">29_1</strain>
    </source>
</reference>
<gene>
    <name evidence="11" type="ORF">HMPREF9488_03591</name>
</gene>
<evidence type="ECO:0000313" key="12">
    <source>
        <dbReference type="Proteomes" id="UP000003157"/>
    </source>
</evidence>
<feature type="transmembrane region" description="Helical" evidence="9">
    <location>
        <begin position="336"/>
        <end position="359"/>
    </location>
</feature>
<feature type="transmembrane region" description="Helical" evidence="9">
    <location>
        <begin position="199"/>
        <end position="221"/>
    </location>
</feature>
<keyword evidence="2 8" id="KW-0813">Transport</keyword>
<feature type="transmembrane region" description="Helical" evidence="9">
    <location>
        <begin position="276"/>
        <end position="298"/>
    </location>
</feature>
<feature type="domain" description="PTS EIIC type-3" evidence="10">
    <location>
        <begin position="6"/>
        <end position="403"/>
    </location>
</feature>
<dbReference type="NCBIfam" id="TIGR00410">
    <property type="entry name" value="lacE"/>
    <property type="match status" value="1"/>
</dbReference>
<dbReference type="PIRSF" id="PIRSF006351">
    <property type="entry name" value="PTS_EIIC-Cellobiose"/>
    <property type="match status" value="1"/>
</dbReference>
<evidence type="ECO:0000256" key="4">
    <source>
        <dbReference type="ARBA" id="ARBA00022597"/>
    </source>
</evidence>
<dbReference type="eggNOG" id="COG1455">
    <property type="taxonomic scope" value="Bacteria"/>
</dbReference>
<evidence type="ECO:0000256" key="7">
    <source>
        <dbReference type="ARBA" id="ARBA00023136"/>
    </source>
</evidence>
<dbReference type="GO" id="GO:1901264">
    <property type="term" value="P:carbohydrate derivative transport"/>
    <property type="evidence" value="ECO:0007669"/>
    <property type="project" value="TreeGrafter"/>
</dbReference>
<accession>E7GFP8</accession>
<dbReference type="PANTHER" id="PTHR33989">
    <property type="match status" value="1"/>
</dbReference>
<keyword evidence="7 8" id="KW-0472">Membrane</keyword>
<dbReference type="PANTHER" id="PTHR33989:SF4">
    <property type="entry name" value="PTS SYSTEM N,N'-DIACETYLCHITOBIOSE-SPECIFIC EIIC COMPONENT"/>
    <property type="match status" value="1"/>
</dbReference>
<dbReference type="AlphaFoldDB" id="E7GFP8"/>
<comment type="function">
    <text evidence="8">The phosphoenolpyruvate-dependent sugar phosphotransferase system (PTS), a major carbohydrate active -transport system, catalyzes the phosphorylation of incoming sugar substrates concomitant with their translocation across the cell membrane.</text>
</comment>
<dbReference type="GO" id="GO:0009401">
    <property type="term" value="P:phosphoenolpyruvate-dependent sugar phosphotransferase system"/>
    <property type="evidence" value="ECO:0007669"/>
    <property type="project" value="InterPro"/>
</dbReference>
<keyword evidence="6 9" id="KW-1133">Transmembrane helix</keyword>
<evidence type="ECO:0000256" key="3">
    <source>
        <dbReference type="ARBA" id="ARBA00022475"/>
    </source>
</evidence>
<name>E7GFP8_9FIRM</name>
<organism evidence="11 12">
    <name type="scientific">Coprobacillus cateniformis</name>
    <dbReference type="NCBI Taxonomy" id="100884"/>
    <lineage>
        <taxon>Bacteria</taxon>
        <taxon>Bacillati</taxon>
        <taxon>Bacillota</taxon>
        <taxon>Erysipelotrichia</taxon>
        <taxon>Erysipelotrichales</taxon>
        <taxon>Coprobacillaceae</taxon>
        <taxon>Coprobacillus</taxon>
    </lineage>
</organism>
<evidence type="ECO:0000256" key="5">
    <source>
        <dbReference type="ARBA" id="ARBA00022692"/>
    </source>
</evidence>
<evidence type="ECO:0000256" key="6">
    <source>
        <dbReference type="ARBA" id="ARBA00022989"/>
    </source>
</evidence>
<dbReference type="Pfam" id="PF02378">
    <property type="entry name" value="PTS_EIIC"/>
    <property type="match status" value="1"/>
</dbReference>
<comment type="caution">
    <text evidence="11">The sequence shown here is derived from an EMBL/GenBank/DDBJ whole genome shotgun (WGS) entry which is preliminary data.</text>
</comment>
<proteinExistence type="predicted"/>
<feature type="transmembrane region" description="Helical" evidence="9">
    <location>
        <begin position="36"/>
        <end position="55"/>
    </location>
</feature>
<feature type="transmembrane region" description="Helical" evidence="9">
    <location>
        <begin position="67"/>
        <end position="91"/>
    </location>
</feature>
<evidence type="ECO:0000256" key="1">
    <source>
        <dbReference type="ARBA" id="ARBA00004651"/>
    </source>
</evidence>
<feature type="transmembrane region" description="Helical" evidence="9">
    <location>
        <begin position="127"/>
        <end position="147"/>
    </location>
</feature>